<dbReference type="PANTHER" id="PTHR10395:SF7">
    <property type="entry name" value="5-HYDROXYISOURATE HYDROLASE"/>
    <property type="match status" value="1"/>
</dbReference>
<evidence type="ECO:0000256" key="5">
    <source>
        <dbReference type="ARBA" id="ARBA00022631"/>
    </source>
</evidence>
<accession>A0A4R2I258</accession>
<keyword evidence="11" id="KW-1185">Reference proteome</keyword>
<keyword evidence="6 8" id="KW-0378">Hydrolase</keyword>
<dbReference type="InterPro" id="IPR023416">
    <property type="entry name" value="Transthyretin/HIU_hydrolase_d"/>
</dbReference>
<comment type="caution">
    <text evidence="10">The sequence shown here is derived from an EMBL/GenBank/DDBJ whole genome shotgun (WGS) entry which is preliminary data.</text>
</comment>
<dbReference type="PANTHER" id="PTHR10395">
    <property type="entry name" value="URICASE AND TRANSTHYRETIN-RELATED"/>
    <property type="match status" value="1"/>
</dbReference>
<evidence type="ECO:0000256" key="3">
    <source>
        <dbReference type="ARBA" id="ARBA00009850"/>
    </source>
</evidence>
<evidence type="ECO:0000256" key="7">
    <source>
        <dbReference type="PIRSR" id="PIRSR600895-51"/>
    </source>
</evidence>
<protein>
    <recommendedName>
        <fullName evidence="8">5-hydroxyisourate hydrolase</fullName>
        <shortName evidence="8">HIU hydrolase</shortName>
        <shortName evidence="8">HIUHase</shortName>
        <ecNumber evidence="8">3.5.2.17</ecNumber>
    </recommendedName>
</protein>
<name>A0A4R2I258_9ACTN</name>
<evidence type="ECO:0000256" key="1">
    <source>
        <dbReference type="ARBA" id="ARBA00001043"/>
    </source>
</evidence>
<dbReference type="Gene3D" id="2.60.40.180">
    <property type="entry name" value="Transthyretin/hydroxyisourate hydrolase domain"/>
    <property type="match status" value="1"/>
</dbReference>
<evidence type="ECO:0000256" key="6">
    <source>
        <dbReference type="ARBA" id="ARBA00022801"/>
    </source>
</evidence>
<comment type="similarity">
    <text evidence="3 8">Belongs to the transthyretin family. 5-hydroxyisourate hydrolase subfamily.</text>
</comment>
<evidence type="ECO:0000259" key="9">
    <source>
        <dbReference type="Pfam" id="PF00576"/>
    </source>
</evidence>
<dbReference type="PRINTS" id="PR00189">
    <property type="entry name" value="TRNSTHYRETIN"/>
</dbReference>
<dbReference type="CDD" id="cd05822">
    <property type="entry name" value="TLP_HIUase"/>
    <property type="match status" value="1"/>
</dbReference>
<comment type="catalytic activity">
    <reaction evidence="1 8">
        <text>5-hydroxyisourate + H2O = 5-hydroxy-2-oxo-4-ureido-2,5-dihydro-1H-imidazole-5-carboxylate + H(+)</text>
        <dbReference type="Rhea" id="RHEA:23736"/>
        <dbReference type="ChEBI" id="CHEBI:15377"/>
        <dbReference type="ChEBI" id="CHEBI:15378"/>
        <dbReference type="ChEBI" id="CHEBI:18072"/>
        <dbReference type="ChEBI" id="CHEBI:58639"/>
        <dbReference type="EC" id="3.5.2.17"/>
    </reaction>
</comment>
<comment type="function">
    <text evidence="2">Catalyzes the hydrolysis of 5-hydroxyisourate (HIU) to 2-oxo-4-hydroxy-4-carboxy-5-ureidoimidazoline (OHCU).</text>
</comment>
<dbReference type="EC" id="3.5.2.17" evidence="8"/>
<keyword evidence="5 8" id="KW-0659">Purine metabolism</keyword>
<organism evidence="10 11">
    <name type="scientific">Kribbella antiqua</name>
    <dbReference type="NCBI Taxonomy" id="2512217"/>
    <lineage>
        <taxon>Bacteria</taxon>
        <taxon>Bacillati</taxon>
        <taxon>Actinomycetota</taxon>
        <taxon>Actinomycetes</taxon>
        <taxon>Propionibacteriales</taxon>
        <taxon>Kribbellaceae</taxon>
        <taxon>Kribbella</taxon>
    </lineage>
</organism>
<proteinExistence type="inferred from homology"/>
<dbReference type="OrthoDB" id="9792386at2"/>
<dbReference type="SUPFAM" id="SSF49472">
    <property type="entry name" value="Transthyretin (synonym: prealbumin)"/>
    <property type="match status" value="1"/>
</dbReference>
<feature type="binding site" evidence="7">
    <location>
        <position position="41"/>
    </location>
    <ligand>
        <name>substrate</name>
    </ligand>
</feature>
<evidence type="ECO:0000313" key="10">
    <source>
        <dbReference type="EMBL" id="TCO38163.1"/>
    </source>
</evidence>
<dbReference type="NCBIfam" id="TIGR02962">
    <property type="entry name" value="hdxy_isourate"/>
    <property type="match status" value="1"/>
</dbReference>
<dbReference type="InterPro" id="IPR000895">
    <property type="entry name" value="Transthyretin/HIU_hydrolase"/>
</dbReference>
<dbReference type="GO" id="GO:0033971">
    <property type="term" value="F:hydroxyisourate hydrolase activity"/>
    <property type="evidence" value="ECO:0007669"/>
    <property type="project" value="UniProtKB-EC"/>
</dbReference>
<dbReference type="RefSeq" id="WP_132157642.1">
    <property type="nucleotide sequence ID" value="NZ_SLWR01000021.1"/>
</dbReference>
<dbReference type="Pfam" id="PF00576">
    <property type="entry name" value="Transthyretin"/>
    <property type="match status" value="1"/>
</dbReference>
<feature type="domain" description="Transthyretin/hydroxyisourate hydrolase" evidence="9">
    <location>
        <begin position="2"/>
        <end position="106"/>
    </location>
</feature>
<dbReference type="PROSITE" id="PS00768">
    <property type="entry name" value="TRANSTHYRETIN_1"/>
    <property type="match status" value="1"/>
</dbReference>
<dbReference type="EMBL" id="SLWR01000021">
    <property type="protein sequence ID" value="TCO38163.1"/>
    <property type="molecule type" value="Genomic_DNA"/>
</dbReference>
<dbReference type="GO" id="GO:0006144">
    <property type="term" value="P:purine nucleobase metabolic process"/>
    <property type="evidence" value="ECO:0007669"/>
    <property type="project" value="UniProtKB-KW"/>
</dbReference>
<gene>
    <name evidence="10" type="ORF">EV646_12176</name>
</gene>
<dbReference type="InterPro" id="IPR036817">
    <property type="entry name" value="Transthyretin/HIU_hydrolase_sf"/>
</dbReference>
<dbReference type="InterPro" id="IPR014306">
    <property type="entry name" value="Hydroxyisourate_hydrolase"/>
</dbReference>
<evidence type="ECO:0000256" key="4">
    <source>
        <dbReference type="ARBA" id="ARBA00011881"/>
    </source>
</evidence>
<feature type="binding site" evidence="7">
    <location>
        <position position="104"/>
    </location>
    <ligand>
        <name>substrate</name>
    </ligand>
</feature>
<dbReference type="Proteomes" id="UP000295573">
    <property type="component" value="Unassembled WGS sequence"/>
</dbReference>
<sequence length="107" mass="11392">MISTHVLDTMVGRPAAGVTVVLEAIDPFTVLGSGITDDDGRVGELGPAIGRPGNYRLIFETSAYFANNGQTCFFPQVIVPFTVTDPSATLHIPLLLSPFAYSTYRGS</sequence>
<evidence type="ECO:0000313" key="11">
    <source>
        <dbReference type="Proteomes" id="UP000295573"/>
    </source>
</evidence>
<dbReference type="AlphaFoldDB" id="A0A4R2I258"/>
<reference evidence="10 11" key="1">
    <citation type="journal article" date="2015" name="Stand. Genomic Sci.">
        <title>Genomic Encyclopedia of Bacterial and Archaeal Type Strains, Phase III: the genomes of soil and plant-associated and newly described type strains.</title>
        <authorList>
            <person name="Whitman W.B."/>
            <person name="Woyke T."/>
            <person name="Klenk H.P."/>
            <person name="Zhou Y."/>
            <person name="Lilburn T.G."/>
            <person name="Beck B.J."/>
            <person name="De Vos P."/>
            <person name="Vandamme P."/>
            <person name="Eisen J.A."/>
            <person name="Garrity G."/>
            <person name="Hugenholtz P."/>
            <person name="Kyrpides N.C."/>
        </authorList>
    </citation>
    <scope>NUCLEOTIDE SEQUENCE [LARGE SCALE GENOMIC DNA]</scope>
    <source>
        <strain evidence="10 11">VKM Ac-2541</strain>
    </source>
</reference>
<feature type="binding site" evidence="7">
    <location>
        <position position="5"/>
    </location>
    <ligand>
        <name>substrate</name>
    </ligand>
</feature>
<evidence type="ECO:0000256" key="8">
    <source>
        <dbReference type="RuleBase" id="RU361270"/>
    </source>
</evidence>
<dbReference type="InterPro" id="IPR023418">
    <property type="entry name" value="Thyroxine_BS"/>
</dbReference>
<evidence type="ECO:0000256" key="2">
    <source>
        <dbReference type="ARBA" id="ARBA00002704"/>
    </source>
</evidence>
<comment type="subunit">
    <text evidence="4 8">Homotetramer.</text>
</comment>